<dbReference type="Gene3D" id="2.60.120.620">
    <property type="entry name" value="q2cbj1_9rhob like domain"/>
    <property type="match status" value="1"/>
</dbReference>
<name>A0A6J7XXI6_9ZZZZ</name>
<sequence length="292" mass="33787">MSENWSREFKRKGFCVLKVLEADSVDAVRKEINSVLGGEFDKEVIEIDGIFRLGLWRLQFESKLIQTCKNIFGDFGYINDFNLQCECVDNGGPGRGWHVDCGSEGDNSYLRSPDYRFAKIGIYFQDNAPGLGGGIDVISYSHHLYRLPKCLRALLTRIAIKLDFILRRTVRTTAGDAIIFDSRLLHRSTPLSLDPDSRLSKFVFYWEVTDKRNFQEFLLNSVRRATVHSSKKKEDSRFFRKYLGYAFPADYPEEYVSRSVNSGVNIFSLSETFSKDFRQMDEEESFWNLSED</sequence>
<dbReference type="AlphaFoldDB" id="A0A6J7XXI6"/>
<dbReference type="EMBL" id="CAFBSG010000037">
    <property type="protein sequence ID" value="CAB5241258.1"/>
    <property type="molecule type" value="Genomic_DNA"/>
</dbReference>
<gene>
    <name evidence="1" type="ORF">UFOPK3554_01326</name>
</gene>
<evidence type="ECO:0000313" key="1">
    <source>
        <dbReference type="EMBL" id="CAB5241258.1"/>
    </source>
</evidence>
<proteinExistence type="predicted"/>
<dbReference type="SUPFAM" id="SSF51197">
    <property type="entry name" value="Clavaminate synthase-like"/>
    <property type="match status" value="1"/>
</dbReference>
<organism evidence="1">
    <name type="scientific">freshwater metagenome</name>
    <dbReference type="NCBI Taxonomy" id="449393"/>
    <lineage>
        <taxon>unclassified sequences</taxon>
        <taxon>metagenomes</taxon>
        <taxon>ecological metagenomes</taxon>
    </lineage>
</organism>
<protein>
    <submittedName>
        <fullName evidence="1">Unannotated protein</fullName>
    </submittedName>
</protein>
<reference evidence="1" key="1">
    <citation type="submission" date="2020-05" db="EMBL/GenBank/DDBJ databases">
        <authorList>
            <person name="Chiriac C."/>
            <person name="Salcher M."/>
            <person name="Ghai R."/>
            <person name="Kavagutti S V."/>
        </authorList>
    </citation>
    <scope>NUCLEOTIDE SEQUENCE</scope>
</reference>
<accession>A0A6J7XXI6</accession>